<proteinExistence type="predicted"/>
<dbReference type="EMBL" id="CP019063">
    <property type="protein sequence ID" value="AVF37842.1"/>
    <property type="molecule type" value="Genomic_DNA"/>
</dbReference>
<evidence type="ECO:0000313" key="2">
    <source>
        <dbReference type="EMBL" id="AVF37842.1"/>
    </source>
</evidence>
<feature type="chain" id="PRO_5014733638" description="Lipoprotein" evidence="1">
    <location>
        <begin position="22"/>
        <end position="214"/>
    </location>
</feature>
<organism evidence="2 3">
    <name type="scientific">Rahnella sikkimica</name>
    <dbReference type="NCBI Taxonomy" id="1805933"/>
    <lineage>
        <taxon>Bacteria</taxon>
        <taxon>Pseudomonadati</taxon>
        <taxon>Pseudomonadota</taxon>
        <taxon>Gammaproteobacteria</taxon>
        <taxon>Enterobacterales</taxon>
        <taxon>Yersiniaceae</taxon>
        <taxon>Rahnella</taxon>
    </lineage>
</organism>
<keyword evidence="1" id="KW-0732">Signal</keyword>
<protein>
    <recommendedName>
        <fullName evidence="4">Lipoprotein</fullName>
    </recommendedName>
</protein>
<accession>A0A2L1UY14</accession>
<reference evidence="3" key="1">
    <citation type="submission" date="2017-01" db="EMBL/GenBank/DDBJ databases">
        <title>Genome sequence of Rouxiella sp. ERMR1:05.</title>
        <authorList>
            <person name="Kumar R."/>
            <person name="Singh D."/>
            <person name="Kumar S."/>
        </authorList>
    </citation>
    <scope>NUCLEOTIDE SEQUENCE [LARGE SCALE GENOMIC DNA]</scope>
    <source>
        <strain evidence="3">ERMR1:05</strain>
        <plasmid evidence="3">unnamed1</plasmid>
    </source>
</reference>
<keyword evidence="3" id="KW-1185">Reference proteome</keyword>
<dbReference type="KEGG" id="rox:BV494_23450"/>
<dbReference type="RefSeq" id="WP_104925179.1">
    <property type="nucleotide sequence ID" value="NZ_CP019063.1"/>
</dbReference>
<feature type="signal peptide" evidence="1">
    <location>
        <begin position="1"/>
        <end position="21"/>
    </location>
</feature>
<keyword evidence="2" id="KW-0614">Plasmid</keyword>
<gene>
    <name evidence="2" type="ORF">BV494_23450</name>
</gene>
<dbReference type="AlphaFoldDB" id="A0A2L1UY14"/>
<evidence type="ECO:0000313" key="3">
    <source>
        <dbReference type="Proteomes" id="UP000239197"/>
    </source>
</evidence>
<name>A0A2L1UY14_9GAMM</name>
<geneLocation type="plasmid" evidence="2 3">
    <name>unnamed1</name>
</geneLocation>
<dbReference type="OrthoDB" id="8962059at2"/>
<dbReference type="Proteomes" id="UP000239197">
    <property type="component" value="Plasmid unnamed1"/>
</dbReference>
<sequence length="214" mass="23573">MPRLSVVISLPALTASVFLLTGCPPPPDLTQWQRAHTSIDETRVAMGQCGVPLPGPEPEFTDNETVLYYQCMEGKGFTFKHDFHICDVNKNTPACVAKQQGHPVSQKQLEALPFVADGGFYSIKPGSGVDESQFIRWRKAGASLHFSHAVENDKLALQTMYECGYPNPLGSVSFLPTVLKAAQIQQCMLDKGFEPKNKLILVCRNYPQVTGCRS</sequence>
<evidence type="ECO:0000256" key="1">
    <source>
        <dbReference type="SAM" id="SignalP"/>
    </source>
</evidence>
<evidence type="ECO:0008006" key="4">
    <source>
        <dbReference type="Google" id="ProtNLM"/>
    </source>
</evidence>
<dbReference type="PROSITE" id="PS51257">
    <property type="entry name" value="PROKAR_LIPOPROTEIN"/>
    <property type="match status" value="1"/>
</dbReference>